<proteinExistence type="predicted"/>
<organism evidence="2 3">
    <name type="scientific">Micromonospora jinlongensis</name>
    <dbReference type="NCBI Taxonomy" id="1287877"/>
    <lineage>
        <taxon>Bacteria</taxon>
        <taxon>Bacillati</taxon>
        <taxon>Actinomycetota</taxon>
        <taxon>Actinomycetes</taxon>
        <taxon>Micromonosporales</taxon>
        <taxon>Micromonosporaceae</taxon>
        <taxon>Micromonospora</taxon>
    </lineage>
</organism>
<sequence length="181" mass="19600">MVTGPVQQPSLVVRPRAGHPAEPDPAGHPAKPPTVGRPGEPPSVGLPGEPRPAGLAGDVHALGRAVAATGPCWRDEVLLRLRPVGQGFAEHVRITEGPAGLYRELLTQSPRLHHGVRLLTREHAAIVAAILAVQRSAEQPETHPDELRHWAGHLLRRLVRHRRRGANLLWEAYQTDLGGET</sequence>
<dbReference type="AlphaFoldDB" id="A0A7Z0BFK7"/>
<feature type="region of interest" description="Disordered" evidence="1">
    <location>
        <begin position="1"/>
        <end position="56"/>
    </location>
</feature>
<dbReference type="Proteomes" id="UP000523545">
    <property type="component" value="Unassembled WGS sequence"/>
</dbReference>
<feature type="compositionally biased region" description="Polar residues" evidence="1">
    <location>
        <begin position="1"/>
        <end position="10"/>
    </location>
</feature>
<evidence type="ECO:0000313" key="3">
    <source>
        <dbReference type="Proteomes" id="UP000523545"/>
    </source>
</evidence>
<reference evidence="2 3" key="1">
    <citation type="submission" date="2020-07" db="EMBL/GenBank/DDBJ databases">
        <title>Sequencing the genomes of 1000 actinobacteria strains.</title>
        <authorList>
            <person name="Klenk H.-P."/>
        </authorList>
    </citation>
    <scope>NUCLEOTIDE SEQUENCE [LARGE SCALE GENOMIC DNA]</scope>
    <source>
        <strain evidence="2 3">DSM 45876</strain>
    </source>
</reference>
<name>A0A7Z0BFK7_9ACTN</name>
<accession>A0A7Z0BFK7</accession>
<evidence type="ECO:0000313" key="2">
    <source>
        <dbReference type="EMBL" id="NYH45131.1"/>
    </source>
</evidence>
<comment type="caution">
    <text evidence="2">The sequence shown here is derived from an EMBL/GenBank/DDBJ whole genome shotgun (WGS) entry which is preliminary data.</text>
</comment>
<protein>
    <recommendedName>
        <fullName evidence="4">Hemerythrin HHE cation binding domain-containing protein</fullName>
    </recommendedName>
</protein>
<evidence type="ECO:0008006" key="4">
    <source>
        <dbReference type="Google" id="ProtNLM"/>
    </source>
</evidence>
<keyword evidence="3" id="KW-1185">Reference proteome</keyword>
<evidence type="ECO:0000256" key="1">
    <source>
        <dbReference type="SAM" id="MobiDB-lite"/>
    </source>
</evidence>
<gene>
    <name evidence="2" type="ORF">HNR22_004858</name>
</gene>
<dbReference type="EMBL" id="JACCHK010000001">
    <property type="protein sequence ID" value="NYH45131.1"/>
    <property type="molecule type" value="Genomic_DNA"/>
</dbReference>
<dbReference type="RefSeq" id="WP_246380998.1">
    <property type="nucleotide sequence ID" value="NZ_JACCHK010000001.1"/>
</dbReference>